<dbReference type="EMBL" id="HBUF01582735">
    <property type="protein sequence ID" value="CAG6770746.1"/>
    <property type="molecule type" value="Transcribed_RNA"/>
</dbReference>
<accession>A0A8D9AT80</accession>
<dbReference type="Pfam" id="PF20179">
    <property type="entry name" value="MSS51_C"/>
    <property type="match status" value="1"/>
</dbReference>
<sequence length="101" mass="11765">MGAFNAGFHEFENQSHSNTWTKTLNYFLKTKRLPIAFTGYTKDEICRDSEIIKSIASSKDNLQIEFITEKEINAEASEKPRMDPEDGVYYLNKYISCFYCK</sequence>
<name>A0A8D9AT80_9HEMI</name>
<dbReference type="AlphaFoldDB" id="A0A8D9AT80"/>
<protein>
    <recommendedName>
        <fullName evidence="1">Mitochondrial splicing suppressor 51-like C-terminal domain-containing protein</fullName>
    </recommendedName>
</protein>
<feature type="domain" description="Mitochondrial splicing suppressor 51-like C-terminal" evidence="1">
    <location>
        <begin position="3"/>
        <end position="84"/>
    </location>
</feature>
<proteinExistence type="predicted"/>
<evidence type="ECO:0000259" key="1">
    <source>
        <dbReference type="Pfam" id="PF20179"/>
    </source>
</evidence>
<dbReference type="EMBL" id="HBUF01582736">
    <property type="protein sequence ID" value="CAG6770747.1"/>
    <property type="molecule type" value="Transcribed_RNA"/>
</dbReference>
<reference evidence="2" key="1">
    <citation type="submission" date="2021-05" db="EMBL/GenBank/DDBJ databases">
        <authorList>
            <person name="Alioto T."/>
            <person name="Alioto T."/>
            <person name="Gomez Garrido J."/>
        </authorList>
    </citation>
    <scope>NUCLEOTIDE SEQUENCE</scope>
</reference>
<dbReference type="InterPro" id="IPR046824">
    <property type="entry name" value="Mss51-like_C"/>
</dbReference>
<evidence type="ECO:0000313" key="2">
    <source>
        <dbReference type="EMBL" id="CAG6770747.1"/>
    </source>
</evidence>
<organism evidence="2">
    <name type="scientific">Cacopsylla melanoneura</name>
    <dbReference type="NCBI Taxonomy" id="428564"/>
    <lineage>
        <taxon>Eukaryota</taxon>
        <taxon>Metazoa</taxon>
        <taxon>Ecdysozoa</taxon>
        <taxon>Arthropoda</taxon>
        <taxon>Hexapoda</taxon>
        <taxon>Insecta</taxon>
        <taxon>Pterygota</taxon>
        <taxon>Neoptera</taxon>
        <taxon>Paraneoptera</taxon>
        <taxon>Hemiptera</taxon>
        <taxon>Sternorrhyncha</taxon>
        <taxon>Psylloidea</taxon>
        <taxon>Psyllidae</taxon>
        <taxon>Psyllinae</taxon>
        <taxon>Cacopsylla</taxon>
    </lineage>
</organism>